<protein>
    <submittedName>
        <fullName evidence="1">Uncharacterized protein</fullName>
    </submittedName>
</protein>
<dbReference type="SUPFAM" id="SSF159501">
    <property type="entry name" value="EreA/ChaN-like"/>
    <property type="match status" value="1"/>
</dbReference>
<proteinExistence type="predicted"/>
<dbReference type="EMBL" id="JABKAV010000112">
    <property type="protein sequence ID" value="NVO86748.1"/>
    <property type="molecule type" value="Genomic_DNA"/>
</dbReference>
<keyword evidence="2" id="KW-1185">Reference proteome</keyword>
<gene>
    <name evidence="1" type="ORF">HW556_17840</name>
</gene>
<dbReference type="Proteomes" id="UP000626554">
    <property type="component" value="Unassembled WGS sequence"/>
</dbReference>
<sequence>MQMIKQVGLVAALLSTLTSCTQDTKSYKPSATIQQEARSGKPGANQFAAWDLSYIGEYQAALEAWEAPYGPGRPIRAISAADSDAFVALQPVNAREYILRRARTERIVILNEAHHNPRHRAFAASLLPELARLGYRYFAVEAINKLDTLLNRRGYPTLATGYYTKEPQFGQLLRTAGQSGFKLVAYDYGFTNDGPMNEQVKSRETAQARNIQQILQADPQARIVVYCGFAHVHEGPNGMATQPSMAYYLRELTGLNPFTIDQTTLTEAGTRSGENATYRLAKAPESAVFLPTGNQAYPAAGPNMSVDVNVFHPRTTYVQGRPAWVFTARRRPVPLKQQLAVGYPCLVFAYDAREDLATALPVDIVELQSATDHKALALDKGRYTLVAKGPAGNVQTWSVKR</sequence>
<reference evidence="1 2" key="1">
    <citation type="submission" date="2020-05" db="EMBL/GenBank/DDBJ databases">
        <title>Hymenobacter terrestris sp. nov. and Hymenobacter lapidiphilus sp. nov., isolated from regoliths in Antarctica.</title>
        <authorList>
            <person name="Sedlacek I."/>
            <person name="Pantucek R."/>
            <person name="Zeman M."/>
            <person name="Holochova P."/>
            <person name="Kralova S."/>
            <person name="Stankova E."/>
            <person name="Sedo O."/>
            <person name="Micenkova L."/>
            <person name="Svec P."/>
            <person name="Gupta V."/>
            <person name="Sood U."/>
            <person name="Korpole U.S."/>
            <person name="Lal R."/>
        </authorList>
    </citation>
    <scope>NUCLEOTIDE SEQUENCE [LARGE SCALE GENOMIC DNA]</scope>
    <source>
        <strain evidence="1 2">P5252</strain>
    </source>
</reference>
<dbReference type="RefSeq" id="WP_176901477.1">
    <property type="nucleotide sequence ID" value="NZ_JABKAV010000112.1"/>
</dbReference>
<accession>A0ABX2Q6Z6</accession>
<evidence type="ECO:0000313" key="1">
    <source>
        <dbReference type="EMBL" id="NVO86748.1"/>
    </source>
</evidence>
<name>A0ABX2Q6Z6_9BACT</name>
<dbReference type="PROSITE" id="PS51257">
    <property type="entry name" value="PROKAR_LIPOPROTEIN"/>
    <property type="match status" value="1"/>
</dbReference>
<organism evidence="1 2">
    <name type="scientific">Hymenobacter terrestris</name>
    <dbReference type="NCBI Taxonomy" id="2748310"/>
    <lineage>
        <taxon>Bacteria</taxon>
        <taxon>Pseudomonadati</taxon>
        <taxon>Bacteroidota</taxon>
        <taxon>Cytophagia</taxon>
        <taxon>Cytophagales</taxon>
        <taxon>Hymenobacteraceae</taxon>
        <taxon>Hymenobacter</taxon>
    </lineage>
</organism>
<evidence type="ECO:0000313" key="2">
    <source>
        <dbReference type="Proteomes" id="UP000626554"/>
    </source>
</evidence>
<comment type="caution">
    <text evidence="1">The sequence shown here is derived from an EMBL/GenBank/DDBJ whole genome shotgun (WGS) entry which is preliminary data.</text>
</comment>